<comment type="caution">
    <text evidence="1">The sequence shown here is derived from an EMBL/GenBank/DDBJ whole genome shotgun (WGS) entry which is preliminary data.</text>
</comment>
<name>A0A4Q7P9T9_9BACT</name>
<sequence>MVEINGNIVEISLWRNIVEISSPCHLDDRRGLFNLRLAIDFSLRRNDKVKPNSVAFINS</sequence>
<organism evidence="1 2">
    <name type="scientific">Cecembia calidifontis</name>
    <dbReference type="NCBI Taxonomy" id="1187080"/>
    <lineage>
        <taxon>Bacteria</taxon>
        <taxon>Pseudomonadati</taxon>
        <taxon>Bacteroidota</taxon>
        <taxon>Cytophagia</taxon>
        <taxon>Cytophagales</taxon>
        <taxon>Cyclobacteriaceae</taxon>
        <taxon>Cecembia</taxon>
    </lineage>
</organism>
<reference evidence="1 2" key="1">
    <citation type="submission" date="2019-02" db="EMBL/GenBank/DDBJ databases">
        <title>Genomic Encyclopedia of Archaeal and Bacterial Type Strains, Phase II (KMG-II): from individual species to whole genera.</title>
        <authorList>
            <person name="Goeker M."/>
        </authorList>
    </citation>
    <scope>NUCLEOTIDE SEQUENCE [LARGE SCALE GENOMIC DNA]</scope>
    <source>
        <strain evidence="1 2">DSM 21411</strain>
    </source>
</reference>
<evidence type="ECO:0000313" key="1">
    <source>
        <dbReference type="EMBL" id="RZS96300.1"/>
    </source>
</evidence>
<gene>
    <name evidence="1" type="ORF">BC751_1868</name>
</gene>
<dbReference type="Proteomes" id="UP000292209">
    <property type="component" value="Unassembled WGS sequence"/>
</dbReference>
<dbReference type="AlphaFoldDB" id="A0A4Q7P9T9"/>
<keyword evidence="2" id="KW-1185">Reference proteome</keyword>
<protein>
    <submittedName>
        <fullName evidence="1">Uncharacterized protein</fullName>
    </submittedName>
</protein>
<dbReference type="EMBL" id="SGXG01000001">
    <property type="protein sequence ID" value="RZS96300.1"/>
    <property type="molecule type" value="Genomic_DNA"/>
</dbReference>
<evidence type="ECO:0000313" key="2">
    <source>
        <dbReference type="Proteomes" id="UP000292209"/>
    </source>
</evidence>
<accession>A0A4Q7P9T9</accession>
<proteinExistence type="predicted"/>